<feature type="transmembrane region" description="Helical" evidence="1">
    <location>
        <begin position="54"/>
        <end position="72"/>
    </location>
</feature>
<accession>A0ABV2BZP7</accession>
<reference evidence="2 3" key="1">
    <citation type="submission" date="2024-06" db="EMBL/GenBank/DDBJ databases">
        <authorList>
            <person name="Li F."/>
        </authorList>
    </citation>
    <scope>NUCLEOTIDE SEQUENCE [LARGE SCALE GENOMIC DNA]</scope>
    <source>
        <strain evidence="2 3">GXAS 311</strain>
    </source>
</reference>
<dbReference type="Proteomes" id="UP001548189">
    <property type="component" value="Unassembled WGS sequence"/>
</dbReference>
<feature type="transmembrane region" description="Helical" evidence="1">
    <location>
        <begin position="21"/>
        <end position="48"/>
    </location>
</feature>
<keyword evidence="1" id="KW-0812">Transmembrane</keyword>
<dbReference type="EMBL" id="JBEVCJ010000058">
    <property type="protein sequence ID" value="MET1257398.1"/>
    <property type="molecule type" value="Genomic_DNA"/>
</dbReference>
<evidence type="ECO:0008006" key="4">
    <source>
        <dbReference type="Google" id="ProtNLM"/>
    </source>
</evidence>
<evidence type="ECO:0000313" key="2">
    <source>
        <dbReference type="EMBL" id="MET1257398.1"/>
    </source>
</evidence>
<proteinExistence type="predicted"/>
<gene>
    <name evidence="2" type="ORF">ABVT43_19860</name>
</gene>
<name>A0ABV2BZP7_9GAMM</name>
<evidence type="ECO:0000256" key="1">
    <source>
        <dbReference type="SAM" id="Phobius"/>
    </source>
</evidence>
<organism evidence="2 3">
    <name type="scientific">Aliikangiella maris</name>
    <dbReference type="NCBI Taxonomy" id="3162458"/>
    <lineage>
        <taxon>Bacteria</taxon>
        <taxon>Pseudomonadati</taxon>
        <taxon>Pseudomonadota</taxon>
        <taxon>Gammaproteobacteria</taxon>
        <taxon>Oceanospirillales</taxon>
        <taxon>Pleioneaceae</taxon>
        <taxon>Aliikangiella</taxon>
    </lineage>
</organism>
<keyword evidence="3" id="KW-1185">Reference proteome</keyword>
<protein>
    <recommendedName>
        <fullName evidence="4">SLATT domain-containing protein</fullName>
    </recommendedName>
</protein>
<dbReference type="RefSeq" id="WP_353897982.1">
    <property type="nucleotide sequence ID" value="NZ_JBEVCJ010000058.1"/>
</dbReference>
<evidence type="ECO:0000313" key="3">
    <source>
        <dbReference type="Proteomes" id="UP001548189"/>
    </source>
</evidence>
<sequence>MKYEIDTSSLSRVQKDEVWEYIIWSNVFTTAIKSAIGIPIGFLILAIFTKEWHLSFFGWGLLILIITSLIDLTDALDRRDAYYATAKKKQENWPLEKAKKINSIIKQSKDYCIQCSGIRNQLVTKMNIAKEKYNRNLFSQYWDMIESITKSFDEYRLKIERLKIVQNEYHYEIRNIGTNVRHNFPSSILNMNMVPLVSRELSDFKELRELGESHRDFANIWEQRRTREAIITGFKNLQASVDGVGDTITLAINNLRGSLRVRD</sequence>
<keyword evidence="1" id="KW-0472">Membrane</keyword>
<comment type="caution">
    <text evidence="2">The sequence shown here is derived from an EMBL/GenBank/DDBJ whole genome shotgun (WGS) entry which is preliminary data.</text>
</comment>
<keyword evidence="1" id="KW-1133">Transmembrane helix</keyword>